<gene>
    <name evidence="2" type="ORF">SETTUDRAFT_32880</name>
</gene>
<evidence type="ECO:0000313" key="2">
    <source>
        <dbReference type="EMBL" id="EOA83864.1"/>
    </source>
</evidence>
<reference evidence="2 3" key="1">
    <citation type="journal article" date="2012" name="PLoS Pathog.">
        <title>Diverse lifestyles and strategies of plant pathogenesis encoded in the genomes of eighteen Dothideomycetes fungi.</title>
        <authorList>
            <person name="Ohm R.A."/>
            <person name="Feau N."/>
            <person name="Henrissat B."/>
            <person name="Schoch C.L."/>
            <person name="Horwitz B.A."/>
            <person name="Barry K.W."/>
            <person name="Condon B.J."/>
            <person name="Copeland A.C."/>
            <person name="Dhillon B."/>
            <person name="Glaser F."/>
            <person name="Hesse C.N."/>
            <person name="Kosti I."/>
            <person name="LaButti K."/>
            <person name="Lindquist E.A."/>
            <person name="Lucas S."/>
            <person name="Salamov A.A."/>
            <person name="Bradshaw R.E."/>
            <person name="Ciuffetti L."/>
            <person name="Hamelin R.C."/>
            <person name="Kema G.H.J."/>
            <person name="Lawrence C."/>
            <person name="Scott J.A."/>
            <person name="Spatafora J.W."/>
            <person name="Turgeon B.G."/>
            <person name="de Wit P.J.G.M."/>
            <person name="Zhong S."/>
            <person name="Goodwin S.B."/>
            <person name="Grigoriev I.V."/>
        </authorList>
    </citation>
    <scope>NUCLEOTIDE SEQUENCE [LARGE SCALE GENOMIC DNA]</scope>
    <source>
        <strain evidence="3">28A</strain>
    </source>
</reference>
<dbReference type="AlphaFoldDB" id="R0K2L5"/>
<dbReference type="RefSeq" id="XP_008028076.1">
    <property type="nucleotide sequence ID" value="XM_008029885.1"/>
</dbReference>
<name>R0K2L5_EXST2</name>
<reference evidence="2 3" key="2">
    <citation type="journal article" date="2013" name="PLoS Genet.">
        <title>Comparative genome structure, secondary metabolite, and effector coding capacity across Cochliobolus pathogens.</title>
        <authorList>
            <person name="Condon B.J."/>
            <person name="Leng Y."/>
            <person name="Wu D."/>
            <person name="Bushley K.E."/>
            <person name="Ohm R.A."/>
            <person name="Otillar R."/>
            <person name="Martin J."/>
            <person name="Schackwitz W."/>
            <person name="Grimwood J."/>
            <person name="MohdZainudin N."/>
            <person name="Xue C."/>
            <person name="Wang R."/>
            <person name="Manning V.A."/>
            <person name="Dhillon B."/>
            <person name="Tu Z.J."/>
            <person name="Steffenson B.J."/>
            <person name="Salamov A."/>
            <person name="Sun H."/>
            <person name="Lowry S."/>
            <person name="LaButti K."/>
            <person name="Han J."/>
            <person name="Copeland A."/>
            <person name="Lindquist E."/>
            <person name="Barry K."/>
            <person name="Schmutz J."/>
            <person name="Baker S.E."/>
            <person name="Ciuffetti L.M."/>
            <person name="Grigoriev I.V."/>
            <person name="Zhong S."/>
            <person name="Turgeon B.G."/>
        </authorList>
    </citation>
    <scope>NUCLEOTIDE SEQUENCE [LARGE SCALE GENOMIC DNA]</scope>
    <source>
        <strain evidence="3">28A</strain>
    </source>
</reference>
<feature type="region of interest" description="Disordered" evidence="1">
    <location>
        <begin position="462"/>
        <end position="481"/>
    </location>
</feature>
<protein>
    <submittedName>
        <fullName evidence="2">Uncharacterized protein</fullName>
    </submittedName>
</protein>
<proteinExistence type="predicted"/>
<dbReference type="GeneID" id="19403704"/>
<evidence type="ECO:0000313" key="3">
    <source>
        <dbReference type="Proteomes" id="UP000016935"/>
    </source>
</evidence>
<accession>R0K2L5</accession>
<dbReference type="OrthoDB" id="5062850at2759"/>
<dbReference type="EMBL" id="KB908814">
    <property type="protein sequence ID" value="EOA83864.1"/>
    <property type="molecule type" value="Genomic_DNA"/>
</dbReference>
<keyword evidence="3" id="KW-1185">Reference proteome</keyword>
<dbReference type="HOGENOM" id="CLU_567621_0_0_1"/>
<sequence>MLGDQSSSRRTPSATHKMIVPRNIFSSHIKLSERIFDRSANLTVFSTFPHTSHTPEHSHSRSITFACNSATMDYSDQIQSRLFQIPREIRDMIYFFYFYEPNGLHHHLKGENGVLRTSDGKPLDIRFTRACKAVAKESQGLALKLNTITFTPDDRTGARPLGSDALRFKRLLNALDATKWQLLYNNADYLNPTQIQKLIEMYPRAGRDIVMTLHELKEAQGGHRDDWWARHEWYLREQKHVPDIQKALDMTLEFARTHQYFRMEDYGRGRPFIPHEDPIWSKQKWFRPDLPHAILQWRPNASMIPTESELCALKAYLNPTETCCFDSGNDVTAFAWFFSAASLAASFLESLQPTQRSFLRTIILDENEKAVYNPERHAEELIKFCQENAQMRVERRVGLWDHIFPSRWGADLRGDWWNCTYFFAIDLFVPIVEWITEAENLSALGMPSNSYTLTEEDARFSGSVQSSVPATEGVHGTGSPT</sequence>
<evidence type="ECO:0000256" key="1">
    <source>
        <dbReference type="SAM" id="MobiDB-lite"/>
    </source>
</evidence>
<dbReference type="Proteomes" id="UP000016935">
    <property type="component" value="Unassembled WGS sequence"/>
</dbReference>
<organism evidence="2 3">
    <name type="scientific">Exserohilum turcicum (strain 28A)</name>
    <name type="common">Northern leaf blight fungus</name>
    <name type="synonym">Setosphaeria turcica</name>
    <dbReference type="NCBI Taxonomy" id="671987"/>
    <lineage>
        <taxon>Eukaryota</taxon>
        <taxon>Fungi</taxon>
        <taxon>Dikarya</taxon>
        <taxon>Ascomycota</taxon>
        <taxon>Pezizomycotina</taxon>
        <taxon>Dothideomycetes</taxon>
        <taxon>Pleosporomycetidae</taxon>
        <taxon>Pleosporales</taxon>
        <taxon>Pleosporineae</taxon>
        <taxon>Pleosporaceae</taxon>
        <taxon>Exserohilum</taxon>
    </lineage>
</organism>